<dbReference type="AlphaFoldDB" id="A0A512HMQ4"/>
<organism evidence="2 3">
    <name type="scientific">Ciceribacter naphthalenivorans</name>
    <dbReference type="NCBI Taxonomy" id="1118451"/>
    <lineage>
        <taxon>Bacteria</taxon>
        <taxon>Pseudomonadati</taxon>
        <taxon>Pseudomonadota</taxon>
        <taxon>Alphaproteobacteria</taxon>
        <taxon>Hyphomicrobiales</taxon>
        <taxon>Rhizobiaceae</taxon>
        <taxon>Ciceribacter</taxon>
    </lineage>
</organism>
<gene>
    <name evidence="2" type="ORF">RNA01_36640</name>
</gene>
<reference evidence="2 3" key="1">
    <citation type="submission" date="2019-07" db="EMBL/GenBank/DDBJ databases">
        <title>Whole genome shotgun sequence of Rhizobium naphthalenivorans NBRC 107585.</title>
        <authorList>
            <person name="Hosoyama A."/>
            <person name="Uohara A."/>
            <person name="Ohji S."/>
            <person name="Ichikawa N."/>
        </authorList>
    </citation>
    <scope>NUCLEOTIDE SEQUENCE [LARGE SCALE GENOMIC DNA]</scope>
    <source>
        <strain evidence="2 3">NBRC 107585</strain>
    </source>
</reference>
<protein>
    <submittedName>
        <fullName evidence="2">Uncharacterized protein</fullName>
    </submittedName>
</protein>
<dbReference type="EMBL" id="BJZP01000023">
    <property type="protein sequence ID" value="GEO86732.1"/>
    <property type="molecule type" value="Genomic_DNA"/>
</dbReference>
<evidence type="ECO:0000313" key="2">
    <source>
        <dbReference type="EMBL" id="GEO86732.1"/>
    </source>
</evidence>
<feature type="region of interest" description="Disordered" evidence="1">
    <location>
        <begin position="1"/>
        <end position="21"/>
    </location>
</feature>
<keyword evidence="3" id="KW-1185">Reference proteome</keyword>
<accession>A0A512HMQ4</accession>
<evidence type="ECO:0000256" key="1">
    <source>
        <dbReference type="SAM" id="MobiDB-lite"/>
    </source>
</evidence>
<name>A0A512HMQ4_9HYPH</name>
<sequence>MPIRETGDKFQGAAHGPDITAQRGQKQIASLFQTRNIFLFYTERFGHTDLGEVARLAQILQRPVFLKPLITQLFEPFATFRRKALKDVIQ</sequence>
<dbReference type="Proteomes" id="UP000321717">
    <property type="component" value="Unassembled WGS sequence"/>
</dbReference>
<comment type="caution">
    <text evidence="2">The sequence shown here is derived from an EMBL/GenBank/DDBJ whole genome shotgun (WGS) entry which is preliminary data.</text>
</comment>
<proteinExistence type="predicted"/>
<evidence type="ECO:0000313" key="3">
    <source>
        <dbReference type="Proteomes" id="UP000321717"/>
    </source>
</evidence>